<protein>
    <submittedName>
        <fullName evidence="7">Amino acid permease</fullName>
    </submittedName>
</protein>
<accession>A0A0V8GEZ7</accession>
<evidence type="ECO:0000313" key="9">
    <source>
        <dbReference type="Proteomes" id="UP000053797"/>
    </source>
</evidence>
<dbReference type="Proteomes" id="UP000053797">
    <property type="component" value="Unassembled WGS sequence"/>
</dbReference>
<keyword evidence="3 6" id="KW-0812">Transmembrane</keyword>
<dbReference type="PANTHER" id="PTHR43243">
    <property type="entry name" value="INNER MEMBRANE TRANSPORTER YGJI-RELATED"/>
    <property type="match status" value="1"/>
</dbReference>
<gene>
    <name evidence="7" type="ORF">AS033_11040</name>
    <name evidence="8" type="ORF">RSA11_06430</name>
</gene>
<evidence type="ECO:0000313" key="8">
    <source>
        <dbReference type="EMBL" id="KTR27213.1"/>
    </source>
</evidence>
<reference evidence="8 10" key="2">
    <citation type="journal article" date="2016" name="Front. Microbiol.">
        <title>Genomic Resource of Rice Seed Associated Bacteria.</title>
        <authorList>
            <person name="Midha S."/>
            <person name="Bansal K."/>
            <person name="Sharma S."/>
            <person name="Kumar N."/>
            <person name="Patil P.P."/>
            <person name="Chaudhry V."/>
            <person name="Patil P.B."/>
        </authorList>
    </citation>
    <scope>NUCLEOTIDE SEQUENCE [LARGE SCALE GENOMIC DNA]</scope>
    <source>
        <strain evidence="8 10">RSA11</strain>
    </source>
</reference>
<evidence type="ECO:0000256" key="4">
    <source>
        <dbReference type="ARBA" id="ARBA00022989"/>
    </source>
</evidence>
<feature type="transmembrane region" description="Helical" evidence="6">
    <location>
        <begin position="156"/>
        <end position="175"/>
    </location>
</feature>
<name>A0A0V8GEZ7_9BACL</name>
<dbReference type="InterPro" id="IPR002293">
    <property type="entry name" value="AA/rel_permease1"/>
</dbReference>
<evidence type="ECO:0000256" key="3">
    <source>
        <dbReference type="ARBA" id="ARBA00022692"/>
    </source>
</evidence>
<dbReference type="Proteomes" id="UP000072605">
    <property type="component" value="Unassembled WGS sequence"/>
</dbReference>
<dbReference type="Gene3D" id="1.20.1740.10">
    <property type="entry name" value="Amino acid/polyamine transporter I"/>
    <property type="match status" value="1"/>
</dbReference>
<evidence type="ECO:0000256" key="2">
    <source>
        <dbReference type="ARBA" id="ARBA00022448"/>
    </source>
</evidence>
<feature type="transmembrane region" description="Helical" evidence="6">
    <location>
        <begin position="187"/>
        <end position="205"/>
    </location>
</feature>
<evidence type="ECO:0000256" key="5">
    <source>
        <dbReference type="ARBA" id="ARBA00023136"/>
    </source>
</evidence>
<comment type="subcellular location">
    <subcellularLocation>
        <location evidence="1">Membrane</location>
        <topology evidence="1">Multi-pass membrane protein</topology>
    </subcellularLocation>
</comment>
<dbReference type="PANTHER" id="PTHR43243:SF4">
    <property type="entry name" value="CATIONIC AMINO ACID TRANSPORTER 4"/>
    <property type="match status" value="1"/>
</dbReference>
<feature type="transmembrane region" description="Helical" evidence="6">
    <location>
        <begin position="21"/>
        <end position="45"/>
    </location>
</feature>
<sequence>MSLLRKKDVSVMMDMKQHSKLARHLSGFDLILLGIGAIIGTGIFVLTGTGALYAGPALPISFIISAIVCALAALCYAEFSSMIPVSGSVYTYTYATIGEVVAWIIGWCLILEYGLASSAVATGWSGYFQSLLAGFGLHLPTALTAAPGAVPGSETFFNLPAFLILMVITLLLSLGIKETKRVNNIMVLVKVAVVVLFIVVGIWYIEPGNYKPFAPFGMSGVLQASAIAFFAYLGFDAVTSAAEEVKNPGRNLPIGILGSLAIVTVLYVVVSAIMVGIVPFKQFEGVDSPVSLALKVAGQDWVAGFVDLGAIVGMTTVILVMTFGLVRLLFAMSRDGLLPKVFSDVNEKSHTPVKATWILGTTAGLIAGFVPLGTLAELINIGTLAAFSLISIAVIVLRRTRPDLKRAFKVPFVPVLPILSVLACIMLMFNLQPFTWIAFFVWTAIGLLLYFGYGRKRSKLHQ</sequence>
<feature type="transmembrane region" description="Helical" evidence="6">
    <location>
        <begin position="89"/>
        <end position="115"/>
    </location>
</feature>
<feature type="transmembrane region" description="Helical" evidence="6">
    <location>
        <begin position="378"/>
        <end position="398"/>
    </location>
</feature>
<dbReference type="PIRSF" id="PIRSF006060">
    <property type="entry name" value="AA_transporter"/>
    <property type="match status" value="1"/>
</dbReference>
<feature type="transmembrane region" description="Helical" evidence="6">
    <location>
        <begin position="435"/>
        <end position="453"/>
    </location>
</feature>
<dbReference type="GO" id="GO:0016020">
    <property type="term" value="C:membrane"/>
    <property type="evidence" value="ECO:0007669"/>
    <property type="project" value="UniProtKB-SubCell"/>
</dbReference>
<evidence type="ECO:0000313" key="10">
    <source>
        <dbReference type="Proteomes" id="UP000072605"/>
    </source>
</evidence>
<evidence type="ECO:0000256" key="1">
    <source>
        <dbReference type="ARBA" id="ARBA00004141"/>
    </source>
</evidence>
<feature type="transmembrane region" description="Helical" evidence="6">
    <location>
        <begin position="217"/>
        <end position="235"/>
    </location>
</feature>
<dbReference type="RefSeq" id="WP_023466930.1">
    <property type="nucleotide sequence ID" value="NZ_FMYN01000003.1"/>
</dbReference>
<feature type="transmembrane region" description="Helical" evidence="6">
    <location>
        <begin position="57"/>
        <end position="77"/>
    </location>
</feature>
<organism evidence="7 9">
    <name type="scientific">Exiguobacterium indicum</name>
    <dbReference type="NCBI Taxonomy" id="296995"/>
    <lineage>
        <taxon>Bacteria</taxon>
        <taxon>Bacillati</taxon>
        <taxon>Bacillota</taxon>
        <taxon>Bacilli</taxon>
        <taxon>Bacillales</taxon>
        <taxon>Bacillales Family XII. Incertae Sedis</taxon>
        <taxon>Exiguobacterium</taxon>
    </lineage>
</organism>
<dbReference type="AlphaFoldDB" id="A0A0V8GEZ7"/>
<comment type="caution">
    <text evidence="7">The sequence shown here is derived from an EMBL/GenBank/DDBJ whole genome shotgun (WGS) entry which is preliminary data.</text>
</comment>
<feature type="transmembrane region" description="Helical" evidence="6">
    <location>
        <begin position="256"/>
        <end position="281"/>
    </location>
</feature>
<reference evidence="7 9" key="1">
    <citation type="journal article" date="2015" name="Int. J. Syst. Evol. Microbiol.">
        <title>Exiguobacterium enclense sp. nov., isolated from sediment.</title>
        <authorList>
            <person name="Dastager S.G."/>
            <person name="Mawlankar R."/>
            <person name="Sonalkar V.V."/>
            <person name="Thorat M.N."/>
            <person name="Mual P."/>
            <person name="Verma A."/>
            <person name="Krishnamurthi S."/>
            <person name="Tang S.K."/>
            <person name="Li W.J."/>
        </authorList>
    </citation>
    <scope>NUCLEOTIDE SEQUENCE [LARGE SCALE GENOMIC DNA]</scope>
    <source>
        <strain evidence="7 9">NIO-1109</strain>
    </source>
</reference>
<dbReference type="OrthoDB" id="9762947at2"/>
<feature type="transmembrane region" description="Helical" evidence="6">
    <location>
        <begin position="410"/>
        <end position="429"/>
    </location>
</feature>
<dbReference type="GO" id="GO:0015171">
    <property type="term" value="F:amino acid transmembrane transporter activity"/>
    <property type="evidence" value="ECO:0007669"/>
    <property type="project" value="TreeGrafter"/>
</dbReference>
<keyword evidence="2" id="KW-0813">Transport</keyword>
<proteinExistence type="predicted"/>
<keyword evidence="4 6" id="KW-1133">Transmembrane helix</keyword>
<keyword evidence="5 6" id="KW-0472">Membrane</keyword>
<dbReference type="EMBL" id="LDQV01000017">
    <property type="protein sequence ID" value="KTR27213.1"/>
    <property type="molecule type" value="Genomic_DNA"/>
</dbReference>
<feature type="transmembrane region" description="Helical" evidence="6">
    <location>
        <begin position="351"/>
        <end position="372"/>
    </location>
</feature>
<evidence type="ECO:0000313" key="7">
    <source>
        <dbReference type="EMBL" id="KSU48855.1"/>
    </source>
</evidence>
<evidence type="ECO:0000256" key="6">
    <source>
        <dbReference type="SAM" id="Phobius"/>
    </source>
</evidence>
<feature type="transmembrane region" description="Helical" evidence="6">
    <location>
        <begin position="301"/>
        <end position="330"/>
    </location>
</feature>
<dbReference type="EMBL" id="LNQL01000003">
    <property type="protein sequence ID" value="KSU48855.1"/>
    <property type="molecule type" value="Genomic_DNA"/>
</dbReference>
<dbReference type="Pfam" id="PF13520">
    <property type="entry name" value="AA_permease_2"/>
    <property type="match status" value="1"/>
</dbReference>